<dbReference type="AlphaFoldDB" id="A0A5B1M523"/>
<dbReference type="SUPFAM" id="SSF56645">
    <property type="entry name" value="Acyl-CoA dehydrogenase NM domain-like"/>
    <property type="match status" value="1"/>
</dbReference>
<evidence type="ECO:0000313" key="9">
    <source>
        <dbReference type="Proteomes" id="UP000324351"/>
    </source>
</evidence>
<reference evidence="8 9" key="1">
    <citation type="submission" date="2019-09" db="EMBL/GenBank/DDBJ databases">
        <title>Nocardioides panacisoli sp. nov., isolated from the soil of a ginseng field.</title>
        <authorList>
            <person name="Cho C."/>
        </authorList>
    </citation>
    <scope>NUCLEOTIDE SEQUENCE [LARGE SCALE GENOMIC DNA]</scope>
    <source>
        <strain evidence="8 9">BN140041</strain>
    </source>
</reference>
<comment type="cofactor">
    <cofactor evidence="1">
        <name>FAD</name>
        <dbReference type="ChEBI" id="CHEBI:57692"/>
    </cofactor>
</comment>
<accession>A0A5B1M523</accession>
<protein>
    <submittedName>
        <fullName evidence="8">Acyl-CoA dehydrogenase</fullName>
    </submittedName>
</protein>
<evidence type="ECO:0000256" key="3">
    <source>
        <dbReference type="ARBA" id="ARBA00022630"/>
    </source>
</evidence>
<comment type="similarity">
    <text evidence="2">Belongs to the acyl-CoA dehydrogenase family.</text>
</comment>
<sequence>MSDLNLLPTDVEDDLRATVRDLLVDHCELSAVAAVYDGDRSLVERLWKALSVDLGLAGLLVPEEHGGAGASTREAAVVLDELGRHVAPVPFLTSAVVATTALLDSDHALLGRLATGDCTVAMTVPLSIELDAPGRELASVTADDGGRLTGRVTSVAGALEADVLLVPTVDADRLALYAVPVEQAGVEPVVSLDMTRQLADITLDGIAAELVLADAEAAVRRALEVGAALLASEQAGVAGRCLETTVAYLKERRQFGRVVGGFQALKHRLADLYAGVESARSVAVSAAAALAADEDGSVATAVAQAYCSDLAVHAAEEAVQLHGGIGMTWEHPAHLYLKRAKADQIAFGTAGAHRARLAGLVDLPPVRA</sequence>
<dbReference type="PANTHER" id="PTHR43884">
    <property type="entry name" value="ACYL-COA DEHYDROGENASE"/>
    <property type="match status" value="1"/>
</dbReference>
<dbReference type="Gene3D" id="1.20.140.10">
    <property type="entry name" value="Butyryl-CoA Dehydrogenase, subunit A, domain 3"/>
    <property type="match status" value="1"/>
</dbReference>
<dbReference type="SUPFAM" id="SSF47203">
    <property type="entry name" value="Acyl-CoA dehydrogenase C-terminal domain-like"/>
    <property type="match status" value="1"/>
</dbReference>
<evidence type="ECO:0000256" key="2">
    <source>
        <dbReference type="ARBA" id="ARBA00009347"/>
    </source>
</evidence>
<dbReference type="Gene3D" id="1.10.540.10">
    <property type="entry name" value="Acyl-CoA dehydrogenase/oxidase, N-terminal domain"/>
    <property type="match status" value="1"/>
</dbReference>
<dbReference type="InterPro" id="IPR037069">
    <property type="entry name" value="AcylCoA_DH/ox_N_sf"/>
</dbReference>
<dbReference type="PANTHER" id="PTHR43884:SF20">
    <property type="entry name" value="ACYL-COA DEHYDROGENASE FADE28"/>
    <property type="match status" value="1"/>
</dbReference>
<comment type="caution">
    <text evidence="8">The sequence shown here is derived from an EMBL/GenBank/DDBJ whole genome shotgun (WGS) entry which is preliminary data.</text>
</comment>
<keyword evidence="9" id="KW-1185">Reference proteome</keyword>
<dbReference type="InterPro" id="IPR013786">
    <property type="entry name" value="AcylCoA_DH/ox_N"/>
</dbReference>
<feature type="domain" description="Acyl-CoA dehydrogenase/oxidase C-terminal" evidence="6">
    <location>
        <begin position="219"/>
        <end position="358"/>
    </location>
</feature>
<dbReference type="GO" id="GO:0050660">
    <property type="term" value="F:flavin adenine dinucleotide binding"/>
    <property type="evidence" value="ECO:0007669"/>
    <property type="project" value="InterPro"/>
</dbReference>
<evidence type="ECO:0000256" key="4">
    <source>
        <dbReference type="ARBA" id="ARBA00022827"/>
    </source>
</evidence>
<evidence type="ECO:0000313" key="8">
    <source>
        <dbReference type="EMBL" id="KAA1427824.1"/>
    </source>
</evidence>
<dbReference type="EMBL" id="VUJW01000003">
    <property type="protein sequence ID" value="KAA1427824.1"/>
    <property type="molecule type" value="Genomic_DNA"/>
</dbReference>
<feature type="domain" description="Acyl-CoA dehydrogenase/oxidase N-terminal" evidence="7">
    <location>
        <begin position="10"/>
        <end position="95"/>
    </location>
</feature>
<evidence type="ECO:0000256" key="5">
    <source>
        <dbReference type="ARBA" id="ARBA00023002"/>
    </source>
</evidence>
<proteinExistence type="inferred from homology"/>
<evidence type="ECO:0000259" key="6">
    <source>
        <dbReference type="Pfam" id="PF00441"/>
    </source>
</evidence>
<dbReference type="GO" id="GO:0003995">
    <property type="term" value="F:acyl-CoA dehydrogenase activity"/>
    <property type="evidence" value="ECO:0007669"/>
    <property type="project" value="TreeGrafter"/>
</dbReference>
<keyword evidence="5" id="KW-0560">Oxidoreductase</keyword>
<evidence type="ECO:0000259" key="7">
    <source>
        <dbReference type="Pfam" id="PF02771"/>
    </source>
</evidence>
<gene>
    <name evidence="8" type="ORF">F0U47_10395</name>
</gene>
<dbReference type="InterPro" id="IPR009075">
    <property type="entry name" value="AcylCo_DH/oxidase_C"/>
</dbReference>
<dbReference type="InterPro" id="IPR036250">
    <property type="entry name" value="AcylCo_DH-like_C"/>
</dbReference>
<organism evidence="8 9">
    <name type="scientific">Nocardioides antri</name>
    <dbReference type="NCBI Taxonomy" id="2607659"/>
    <lineage>
        <taxon>Bacteria</taxon>
        <taxon>Bacillati</taxon>
        <taxon>Actinomycetota</taxon>
        <taxon>Actinomycetes</taxon>
        <taxon>Propionibacteriales</taxon>
        <taxon>Nocardioidaceae</taxon>
        <taxon>Nocardioides</taxon>
    </lineage>
</organism>
<dbReference type="Pfam" id="PF00441">
    <property type="entry name" value="Acyl-CoA_dh_1"/>
    <property type="match status" value="1"/>
</dbReference>
<keyword evidence="3" id="KW-0285">Flavoprotein</keyword>
<dbReference type="RefSeq" id="WP_149750277.1">
    <property type="nucleotide sequence ID" value="NZ_VUJW01000003.1"/>
</dbReference>
<evidence type="ECO:0000256" key="1">
    <source>
        <dbReference type="ARBA" id="ARBA00001974"/>
    </source>
</evidence>
<dbReference type="Proteomes" id="UP000324351">
    <property type="component" value="Unassembled WGS sequence"/>
</dbReference>
<name>A0A5B1M523_9ACTN</name>
<reference evidence="8 9" key="2">
    <citation type="submission" date="2019-09" db="EMBL/GenBank/DDBJ databases">
        <authorList>
            <person name="Jin C."/>
        </authorList>
    </citation>
    <scope>NUCLEOTIDE SEQUENCE [LARGE SCALE GENOMIC DNA]</scope>
    <source>
        <strain evidence="8 9">BN140041</strain>
    </source>
</reference>
<dbReference type="InterPro" id="IPR009100">
    <property type="entry name" value="AcylCoA_DH/oxidase_NM_dom_sf"/>
</dbReference>
<keyword evidence="4" id="KW-0274">FAD</keyword>
<dbReference type="Pfam" id="PF02771">
    <property type="entry name" value="Acyl-CoA_dh_N"/>
    <property type="match status" value="1"/>
</dbReference>